<protein>
    <submittedName>
        <fullName evidence="1 4">Bm13257</fullName>
    </submittedName>
</protein>
<accession>A0A4E9ESF0</accession>
<evidence type="ECO:0000313" key="4">
    <source>
        <dbReference type="WBParaSite" id="Bm13257.1"/>
    </source>
</evidence>
<dbReference type="EMBL" id="LN856931">
    <property type="protein sequence ID" value="CDP95013.1"/>
    <property type="molecule type" value="Genomic_DNA"/>
</dbReference>
<dbReference type="Proteomes" id="UP000006672">
    <property type="component" value="Unassembled WGS sequence"/>
</dbReference>
<dbReference type="KEGG" id="bmy:BM_BM13257"/>
<reference evidence="1" key="2">
    <citation type="submission" date="2012-12" db="EMBL/GenBank/DDBJ databases">
        <authorList>
            <person name="Gao Y.W."/>
            <person name="Fan S.T."/>
            <person name="Sun H.T."/>
            <person name="Wang Z."/>
            <person name="Gao X.L."/>
            <person name="Li Y.G."/>
            <person name="Wang T.C."/>
            <person name="Zhang K."/>
            <person name="Xu W.W."/>
            <person name="Yu Z.J."/>
            <person name="Xia X.Z."/>
        </authorList>
    </citation>
    <scope>NUCLEOTIDE SEQUENCE</scope>
    <source>
        <strain evidence="1">FR3</strain>
    </source>
</reference>
<proteinExistence type="predicted"/>
<reference evidence="4" key="4">
    <citation type="submission" date="2019-12" db="UniProtKB">
        <authorList>
            <consortium name="WormBaseParasite"/>
        </authorList>
    </citation>
    <scope>IDENTIFICATION</scope>
</reference>
<dbReference type="GeneID" id="66057802"/>
<dbReference type="EMBL" id="CAAKNF010000196">
    <property type="protein sequence ID" value="VIO87132.1"/>
    <property type="molecule type" value="Genomic_DNA"/>
</dbReference>
<dbReference type="WormBase" id="Bm13257">
    <property type="protein sequence ID" value="BM36993"/>
    <property type="gene ID" value="WBGene00233518"/>
</dbReference>
<name>A0A0K0IXA1_BRUMA</name>
<organism evidence="1">
    <name type="scientific">Brugia malayi</name>
    <name type="common">Filarial nematode worm</name>
    <dbReference type="NCBI Taxonomy" id="6279"/>
    <lineage>
        <taxon>Eukaryota</taxon>
        <taxon>Metazoa</taxon>
        <taxon>Ecdysozoa</taxon>
        <taxon>Nematoda</taxon>
        <taxon>Chromadorea</taxon>
        <taxon>Rhabditida</taxon>
        <taxon>Spirurina</taxon>
        <taxon>Spiruromorpha</taxon>
        <taxon>Filarioidea</taxon>
        <taxon>Onchocercidae</taxon>
        <taxon>Brugia</taxon>
    </lineage>
</organism>
<accession>A0A0K0IXA1</accession>
<evidence type="ECO:0000313" key="5">
    <source>
        <dbReference type="WormBase" id="Bm13257"/>
    </source>
</evidence>
<gene>
    <name evidence="1 4 5" type="ORF">Bm13257</name>
    <name evidence="2" type="ORF">BM_BM13257</name>
    <name evidence="1" type="ORF">BM_Bm13257</name>
</gene>
<dbReference type="CTD" id="66057802"/>
<evidence type="ECO:0000313" key="1">
    <source>
        <dbReference type="EMBL" id="CDP95013.1"/>
    </source>
</evidence>
<keyword evidence="3" id="KW-1185">Reference proteome</keyword>
<dbReference type="WBParaSite" id="Bm13257.1">
    <property type="protein sequence ID" value="Bm13257.1"/>
    <property type="gene ID" value="WBGene00233518"/>
</dbReference>
<sequence>MNEHSSTYLPSNVLDAIRNTHPISTYTFVVGGTDIRRATEAKYATVEMQPLGRLISVVYLVSYIVTSAGKTDL</sequence>
<dbReference type="AlphaFoldDB" id="A0A0K0IXA1"/>
<reference evidence="1 3" key="1">
    <citation type="journal article" date="2007" name="Science">
        <title>Draft genome of the filarial nematode parasite Brugia malayi.</title>
        <authorList>
            <person name="Ghedin E."/>
            <person name="Wang S."/>
            <person name="Spiro D."/>
            <person name="Caler E."/>
            <person name="Zhao Q."/>
            <person name="Crabtree J."/>
            <person name="Allen J.E."/>
            <person name="Delcher A.L."/>
            <person name="Guiliano D.B."/>
            <person name="Miranda-Saavedra D."/>
            <person name="Angiuoli S.V."/>
            <person name="Creasy T."/>
            <person name="Amedeo P."/>
            <person name="Haas B."/>
            <person name="El-Sayed N.M."/>
            <person name="Wortman J.R."/>
            <person name="Feldblyum T."/>
            <person name="Tallon L."/>
            <person name="Schatz M."/>
            <person name="Shumway M."/>
            <person name="Koo H."/>
            <person name="Salzberg S.L."/>
            <person name="Schobel S."/>
            <person name="Pertea M."/>
            <person name="Pop M."/>
            <person name="White O."/>
            <person name="Barton G.J."/>
            <person name="Carlow C.K."/>
            <person name="Crawford M.J."/>
            <person name="Daub J."/>
            <person name="Dimmic M.W."/>
            <person name="Estes C.F."/>
            <person name="Foster J.M."/>
            <person name="Ganatra M."/>
            <person name="Gregory W.F."/>
            <person name="Johnson N.M."/>
            <person name="Jin J."/>
            <person name="Komuniecki R."/>
            <person name="Korf I."/>
            <person name="Kumar S."/>
            <person name="Laney S."/>
            <person name="Li B.W."/>
            <person name="Li W."/>
            <person name="Lindblom T.H."/>
            <person name="Lustigman S."/>
            <person name="Ma D."/>
            <person name="Maina C.V."/>
            <person name="Martin D.M."/>
            <person name="McCarter J.P."/>
            <person name="McReynolds L."/>
            <person name="Mitreva M."/>
            <person name="Nutman T.B."/>
            <person name="Parkinson J."/>
            <person name="Peregrin-Alvarez J.M."/>
            <person name="Poole C."/>
            <person name="Ren Q."/>
            <person name="Saunders L."/>
            <person name="Sluder A.E."/>
            <person name="Smith K."/>
            <person name="Stanke M."/>
            <person name="Unnasch T.R."/>
            <person name="Ware J."/>
            <person name="Wei A.D."/>
            <person name="Weil G."/>
            <person name="Williams D.J."/>
            <person name="Zhang Y."/>
            <person name="Williams S.A."/>
            <person name="Fraser-Liggett C."/>
            <person name="Slatko B."/>
            <person name="Blaxter M.L."/>
            <person name="Scott A.L."/>
        </authorList>
    </citation>
    <scope>NUCLEOTIDE SEQUENCE</scope>
    <source>
        <strain evidence="1 3">FR3</strain>
    </source>
</reference>
<dbReference type="RefSeq" id="XP_042929952.1">
    <property type="nucleotide sequence ID" value="XM_043074018.1"/>
</dbReference>
<evidence type="ECO:0000313" key="3">
    <source>
        <dbReference type="Proteomes" id="UP000006672"/>
    </source>
</evidence>
<reference evidence="2" key="3">
    <citation type="submission" date="2019-04" db="EMBL/GenBank/DDBJ databases">
        <authorList>
            <person name="Howe K."/>
            <person name="Paulini M."/>
            <person name="Williams G."/>
        </authorList>
    </citation>
    <scope>NUCLEOTIDE SEQUENCE [LARGE SCALE GENOMIC DNA]</scope>
    <source>
        <strain evidence="2">FR3</strain>
    </source>
</reference>
<evidence type="ECO:0000313" key="2">
    <source>
        <dbReference type="EMBL" id="VIO87132.1"/>
    </source>
</evidence>